<reference evidence="5" key="1">
    <citation type="journal article" date="2019" name="Int. J. Syst. Evol. Microbiol.">
        <title>The Global Catalogue of Microorganisms (GCM) 10K type strain sequencing project: providing services to taxonomists for standard genome sequencing and annotation.</title>
        <authorList>
            <consortium name="The Broad Institute Genomics Platform"/>
            <consortium name="The Broad Institute Genome Sequencing Center for Infectious Disease"/>
            <person name="Wu L."/>
            <person name="Ma J."/>
        </authorList>
    </citation>
    <scope>NUCLEOTIDE SEQUENCE [LARGE SCALE GENOMIC DNA]</scope>
    <source>
        <strain evidence="5">JCM 17111</strain>
    </source>
</reference>
<dbReference type="Gene3D" id="3.55.50.30">
    <property type="match status" value="1"/>
</dbReference>
<feature type="domain" description="FecR protein" evidence="2">
    <location>
        <begin position="191"/>
        <end position="285"/>
    </location>
</feature>
<comment type="caution">
    <text evidence="4">The sequence shown here is derived from an EMBL/GenBank/DDBJ whole genome shotgun (WGS) entry which is preliminary data.</text>
</comment>
<evidence type="ECO:0000313" key="5">
    <source>
        <dbReference type="Proteomes" id="UP001500954"/>
    </source>
</evidence>
<proteinExistence type="predicted"/>
<evidence type="ECO:0000259" key="2">
    <source>
        <dbReference type="Pfam" id="PF04773"/>
    </source>
</evidence>
<dbReference type="InterPro" id="IPR006860">
    <property type="entry name" value="FecR"/>
</dbReference>
<sequence>MDNLIFKYLSNNASEEEATILFQWVEASSENKELFIQLKKAWVLTASSRSEADWIKIKSKIQFPESIAQLREQEYSNKLKENNTTRSIKPWFRYAVAASVVLLLAVFLFINKEGDAPIERQEVSVTNSIIKIGTDKATLTLEDGSNVILEEGQSYSNSNVKSNGEKIVYEAVNSNKEGLSKVVYNYLTIPRGGQFFVALEDGTKVWLNSESQLKYPKFFVKGETRSVELVYGEAYFDVSPSTDHEGAVFKVLTGEQEIEVLGTEFNVKAYQDEAYVYTTLVEGKVVLDNEIQKKALKPSQQSVLNKETKAVEISKVNVAAEISWRDGFFSFKNKSLKEIARVLSRWYDVEMVFAEKSMEDILFKGVLSKNQDLEEILTIIKNTNFINAYEIKNNTIIIK</sequence>
<keyword evidence="1" id="KW-0812">Transmembrane</keyword>
<gene>
    <name evidence="4" type="ORF">GCM10022395_03140</name>
</gene>
<accession>A0ABP6WSZ6</accession>
<dbReference type="Proteomes" id="UP001500954">
    <property type="component" value="Unassembled WGS sequence"/>
</dbReference>
<dbReference type="InterPro" id="IPR032508">
    <property type="entry name" value="FecR_C"/>
</dbReference>
<keyword evidence="5" id="KW-1185">Reference proteome</keyword>
<keyword evidence="1" id="KW-0472">Membrane</keyword>
<dbReference type="PANTHER" id="PTHR30273:SF2">
    <property type="entry name" value="PROTEIN FECR"/>
    <property type="match status" value="1"/>
</dbReference>
<evidence type="ECO:0000313" key="4">
    <source>
        <dbReference type="EMBL" id="GAA3555065.1"/>
    </source>
</evidence>
<dbReference type="EMBL" id="BAABCY010000012">
    <property type="protein sequence ID" value="GAA3555065.1"/>
    <property type="molecule type" value="Genomic_DNA"/>
</dbReference>
<dbReference type="Gene3D" id="2.60.120.1440">
    <property type="match status" value="1"/>
</dbReference>
<dbReference type="RefSeq" id="WP_345003970.1">
    <property type="nucleotide sequence ID" value="NZ_BAABCY010000012.1"/>
</dbReference>
<evidence type="ECO:0000259" key="3">
    <source>
        <dbReference type="Pfam" id="PF16344"/>
    </source>
</evidence>
<name>A0ABP6WSZ6_9FLAO</name>
<evidence type="ECO:0000256" key="1">
    <source>
        <dbReference type="SAM" id="Phobius"/>
    </source>
</evidence>
<keyword evidence="1" id="KW-1133">Transmembrane helix</keyword>
<dbReference type="Pfam" id="PF16344">
    <property type="entry name" value="FecR_C"/>
    <property type="match status" value="1"/>
</dbReference>
<feature type="transmembrane region" description="Helical" evidence="1">
    <location>
        <begin position="91"/>
        <end position="110"/>
    </location>
</feature>
<feature type="domain" description="Protein FecR C-terminal" evidence="3">
    <location>
        <begin position="329"/>
        <end position="398"/>
    </location>
</feature>
<dbReference type="InterPro" id="IPR012373">
    <property type="entry name" value="Ferrdict_sens_TM"/>
</dbReference>
<dbReference type="Pfam" id="PF04773">
    <property type="entry name" value="FecR"/>
    <property type="match status" value="1"/>
</dbReference>
<protein>
    <submittedName>
        <fullName evidence="4">DUF4974 domain-containing protein</fullName>
    </submittedName>
</protein>
<organism evidence="4 5">
    <name type="scientific">Snuella lapsa</name>
    <dbReference type="NCBI Taxonomy" id="870481"/>
    <lineage>
        <taxon>Bacteria</taxon>
        <taxon>Pseudomonadati</taxon>
        <taxon>Bacteroidota</taxon>
        <taxon>Flavobacteriia</taxon>
        <taxon>Flavobacteriales</taxon>
        <taxon>Flavobacteriaceae</taxon>
        <taxon>Snuella</taxon>
    </lineage>
</organism>
<dbReference type="PANTHER" id="PTHR30273">
    <property type="entry name" value="PERIPLASMIC SIGNAL SENSOR AND SIGMA FACTOR ACTIVATOR FECR-RELATED"/>
    <property type="match status" value="1"/>
</dbReference>